<dbReference type="GO" id="GO:0006402">
    <property type="term" value="P:mRNA catabolic process"/>
    <property type="evidence" value="ECO:0007669"/>
    <property type="project" value="TreeGrafter"/>
</dbReference>
<reference evidence="1 2" key="1">
    <citation type="journal article" date="2021" name="Sci. Rep.">
        <title>Genome sequencing of the multicellular alga Astrephomene provides insights into convergent evolution of germ-soma differentiation.</title>
        <authorList>
            <person name="Yamashita S."/>
            <person name="Yamamoto K."/>
            <person name="Matsuzaki R."/>
            <person name="Suzuki S."/>
            <person name="Yamaguchi H."/>
            <person name="Hirooka S."/>
            <person name="Minakuchi Y."/>
            <person name="Miyagishima S."/>
            <person name="Kawachi M."/>
            <person name="Toyoda A."/>
            <person name="Nozaki H."/>
        </authorList>
    </citation>
    <scope>NUCLEOTIDE SEQUENCE [LARGE SCALE GENOMIC DNA]</scope>
    <source>
        <strain evidence="1 2">NIES-4017</strain>
    </source>
</reference>
<dbReference type="Gene3D" id="3.40.50.1010">
    <property type="entry name" value="5'-nuclease"/>
    <property type="match status" value="1"/>
</dbReference>
<accession>A0AAD3HMJ8</accession>
<dbReference type="PANTHER" id="PTHR23355:SF30">
    <property type="entry name" value="DIS3-LIKE EXONUCLEASE 1"/>
    <property type="match status" value="1"/>
</dbReference>
<proteinExistence type="predicted"/>
<dbReference type="AlphaFoldDB" id="A0AAD3HMJ8"/>
<comment type="caution">
    <text evidence="1">The sequence shown here is derived from an EMBL/GenBank/DDBJ whole genome shotgun (WGS) entry which is preliminary data.</text>
</comment>
<dbReference type="Proteomes" id="UP001054857">
    <property type="component" value="Unassembled WGS sequence"/>
</dbReference>
<feature type="non-terminal residue" evidence="1">
    <location>
        <position position="356"/>
    </location>
</feature>
<dbReference type="InterPro" id="IPR050180">
    <property type="entry name" value="RNR_Ribonuclease"/>
</dbReference>
<dbReference type="PANTHER" id="PTHR23355">
    <property type="entry name" value="RIBONUCLEASE"/>
    <property type="match status" value="1"/>
</dbReference>
<name>A0AAD3HMJ8_9CHLO</name>
<organism evidence="1 2">
    <name type="scientific">Astrephomene gubernaculifera</name>
    <dbReference type="NCBI Taxonomy" id="47775"/>
    <lineage>
        <taxon>Eukaryota</taxon>
        <taxon>Viridiplantae</taxon>
        <taxon>Chlorophyta</taxon>
        <taxon>core chlorophytes</taxon>
        <taxon>Chlorophyceae</taxon>
        <taxon>CS clade</taxon>
        <taxon>Chlamydomonadales</taxon>
        <taxon>Astrephomenaceae</taxon>
        <taxon>Astrephomene</taxon>
    </lineage>
</organism>
<evidence type="ECO:0000313" key="2">
    <source>
        <dbReference type="Proteomes" id="UP001054857"/>
    </source>
</evidence>
<protein>
    <submittedName>
        <fullName evidence="1">Uncharacterized protein</fullName>
    </submittedName>
</protein>
<dbReference type="GO" id="GO:0000175">
    <property type="term" value="F:3'-5'-RNA exonuclease activity"/>
    <property type="evidence" value="ECO:0007669"/>
    <property type="project" value="TreeGrafter"/>
</dbReference>
<dbReference type="Gene3D" id="2.40.50.690">
    <property type="match status" value="1"/>
</dbReference>
<dbReference type="EMBL" id="BMAR01000016">
    <property type="protein sequence ID" value="GFR46924.1"/>
    <property type="molecule type" value="Genomic_DNA"/>
</dbReference>
<dbReference type="InterPro" id="IPR012340">
    <property type="entry name" value="NA-bd_OB-fold"/>
</dbReference>
<dbReference type="SUPFAM" id="SSF50249">
    <property type="entry name" value="Nucleic acid-binding proteins"/>
    <property type="match status" value="1"/>
</dbReference>
<gene>
    <name evidence="1" type="ORF">Agub_g8571</name>
</gene>
<keyword evidence="2" id="KW-1185">Reference proteome</keyword>
<sequence length="356" mass="36458">MAWVACQTKLSYKYRRRTHTVTPDLEEAYLRVDVSCGSEACDTCRVGTTPLTTASSFGDAGAGSWYGSAPTATLSASAPYYLIPDAAALSELLELFELPDISNYIVLASCVRQLSQRGAGRKVARLRALYRDRRRRAVLFADLHCLDTALAAAGADDSLPPALAAGLYYARHLGARLPVVVLSDPLAAAAAAEAEAEAAAEGGGDGSAGGGPISPALAANLAEAAAAGVTVLSAADYVSRYWPPGSPVSELYDSLCAAKLAAAAADGGGGGGDVSYSPHLSQQEVEEGLAAGELLRGVLRVSRRFPREAVVDCGHGPDAAGGRLVRVSGRGAMNRAMEGDLVAVRLLPPGAADGSG</sequence>
<evidence type="ECO:0000313" key="1">
    <source>
        <dbReference type="EMBL" id="GFR46924.1"/>
    </source>
</evidence>